<name>A0A9X1MQC7_9BACT</name>
<evidence type="ECO:0000313" key="3">
    <source>
        <dbReference type="Proteomes" id="UP001139103"/>
    </source>
</evidence>
<dbReference type="EMBL" id="JAJKFT010000010">
    <property type="protein sequence ID" value="MCC9630425.1"/>
    <property type="molecule type" value="Genomic_DNA"/>
</dbReference>
<protein>
    <submittedName>
        <fullName evidence="2">Uncharacterized protein</fullName>
    </submittedName>
</protein>
<gene>
    <name evidence="2" type="ORF">LOC68_18680</name>
</gene>
<reference evidence="2" key="1">
    <citation type="submission" date="2021-11" db="EMBL/GenBank/DDBJ databases">
        <title>Genome sequence.</title>
        <authorList>
            <person name="Sun Q."/>
        </authorList>
    </citation>
    <scope>NUCLEOTIDE SEQUENCE</scope>
    <source>
        <strain evidence="2">JC732</strain>
    </source>
</reference>
<feature type="region of interest" description="Disordered" evidence="1">
    <location>
        <begin position="45"/>
        <end position="83"/>
    </location>
</feature>
<proteinExistence type="predicted"/>
<dbReference type="RefSeq" id="WP_230221555.1">
    <property type="nucleotide sequence ID" value="NZ_JAJKFT010000010.1"/>
</dbReference>
<dbReference type="AlphaFoldDB" id="A0A9X1MQC7"/>
<sequence length="236" mass="26763">MSDEERIRFKCEACNQTLKAKAKHAGRSFACPHCSAKIRVPKLDGEQAAADDSGLPVDSQPPAGESKSAANVKSAKPKSRDRSTVILKKGPLAKEKQKRAARKLGVDFDPDVSERELEQLIQWAKQNRKERIKEATDKFQAIVSEITPIEWMEEMVVRRYSGLLVLFDEDEMEGNAEKAAQAKPRLFTTEDLSPETIERLLEQLPQLFIRDENGQFTVRENTLATYHFDDDDEEED</sequence>
<organism evidence="2 3">
    <name type="scientific">Blastopirellula sediminis</name>
    <dbReference type="NCBI Taxonomy" id="2894196"/>
    <lineage>
        <taxon>Bacteria</taxon>
        <taxon>Pseudomonadati</taxon>
        <taxon>Planctomycetota</taxon>
        <taxon>Planctomycetia</taxon>
        <taxon>Pirellulales</taxon>
        <taxon>Pirellulaceae</taxon>
        <taxon>Blastopirellula</taxon>
    </lineage>
</organism>
<accession>A0A9X1MQC7</accession>
<keyword evidence="3" id="KW-1185">Reference proteome</keyword>
<dbReference type="Proteomes" id="UP001139103">
    <property type="component" value="Unassembled WGS sequence"/>
</dbReference>
<evidence type="ECO:0000256" key="1">
    <source>
        <dbReference type="SAM" id="MobiDB-lite"/>
    </source>
</evidence>
<comment type="caution">
    <text evidence="2">The sequence shown here is derived from an EMBL/GenBank/DDBJ whole genome shotgun (WGS) entry which is preliminary data.</text>
</comment>
<evidence type="ECO:0000313" key="2">
    <source>
        <dbReference type="EMBL" id="MCC9630425.1"/>
    </source>
</evidence>